<evidence type="ECO:0000256" key="1">
    <source>
        <dbReference type="SAM" id="Phobius"/>
    </source>
</evidence>
<keyword evidence="3" id="KW-1185">Reference proteome</keyword>
<feature type="transmembrane region" description="Helical" evidence="1">
    <location>
        <begin position="39"/>
        <end position="62"/>
    </location>
</feature>
<evidence type="ECO:0000313" key="2">
    <source>
        <dbReference type="EnsemblPlants" id="OMERI04G15990.1"/>
    </source>
</evidence>
<keyword evidence="1" id="KW-1133">Transmembrane helix</keyword>
<dbReference type="Proteomes" id="UP000008021">
    <property type="component" value="Chromosome 4"/>
</dbReference>
<dbReference type="Gramene" id="OMERI04G15990.1">
    <property type="protein sequence ID" value="OMERI04G15990.1"/>
    <property type="gene ID" value="OMERI04G15990"/>
</dbReference>
<sequence length="145" mass="15662">MAVVISGQGVSTAGPDVGVSSGMASVNVKDGQGPELLRMWLILVFLLCKVDLKALVLVFLISEHGLKALTLVFLLCEHGLKVPNFVLLLHKCGLKVLVLVFLLCKHGLKEPVLIFLLRKVGLKALDFAAPSVDPLCCLLRHLCQL</sequence>
<dbReference type="AlphaFoldDB" id="A0A0E0DG99"/>
<name>A0A0E0DG99_9ORYZ</name>
<accession>A0A0E0DG99</accession>
<keyword evidence="1" id="KW-0472">Membrane</keyword>
<dbReference type="EnsemblPlants" id="OMERI04G15990.1">
    <property type="protein sequence ID" value="OMERI04G15990.1"/>
    <property type="gene ID" value="OMERI04G15990"/>
</dbReference>
<organism evidence="2">
    <name type="scientific">Oryza meridionalis</name>
    <dbReference type="NCBI Taxonomy" id="40149"/>
    <lineage>
        <taxon>Eukaryota</taxon>
        <taxon>Viridiplantae</taxon>
        <taxon>Streptophyta</taxon>
        <taxon>Embryophyta</taxon>
        <taxon>Tracheophyta</taxon>
        <taxon>Spermatophyta</taxon>
        <taxon>Magnoliopsida</taxon>
        <taxon>Liliopsida</taxon>
        <taxon>Poales</taxon>
        <taxon>Poaceae</taxon>
        <taxon>BOP clade</taxon>
        <taxon>Oryzoideae</taxon>
        <taxon>Oryzeae</taxon>
        <taxon>Oryzinae</taxon>
        <taxon>Oryza</taxon>
    </lineage>
</organism>
<evidence type="ECO:0000313" key="3">
    <source>
        <dbReference type="Proteomes" id="UP000008021"/>
    </source>
</evidence>
<reference evidence="2" key="2">
    <citation type="submission" date="2018-05" db="EMBL/GenBank/DDBJ databases">
        <title>OmerRS3 (Oryza meridionalis Reference Sequence Version 3).</title>
        <authorList>
            <person name="Zhang J."/>
            <person name="Kudrna D."/>
            <person name="Lee S."/>
            <person name="Talag J."/>
            <person name="Welchert J."/>
            <person name="Wing R.A."/>
        </authorList>
    </citation>
    <scope>NUCLEOTIDE SEQUENCE [LARGE SCALE GENOMIC DNA]</scope>
    <source>
        <strain evidence="2">cv. OR44</strain>
    </source>
</reference>
<protein>
    <submittedName>
        <fullName evidence="2">Uncharacterized protein</fullName>
    </submittedName>
</protein>
<keyword evidence="1" id="KW-0812">Transmembrane</keyword>
<proteinExistence type="predicted"/>
<reference evidence="2" key="1">
    <citation type="submission" date="2015-04" db="UniProtKB">
        <authorList>
            <consortium name="EnsemblPlants"/>
        </authorList>
    </citation>
    <scope>IDENTIFICATION</scope>
</reference>